<organism evidence="3 4">
    <name type="scientific">Levilactobacillus bambusae</name>
    <dbReference type="NCBI Taxonomy" id="2024736"/>
    <lineage>
        <taxon>Bacteria</taxon>
        <taxon>Bacillati</taxon>
        <taxon>Bacillota</taxon>
        <taxon>Bacilli</taxon>
        <taxon>Lactobacillales</taxon>
        <taxon>Lactobacillaceae</taxon>
        <taxon>Levilactobacillus</taxon>
    </lineage>
</organism>
<dbReference type="CDD" id="cd03392">
    <property type="entry name" value="PAP2_like_2"/>
    <property type="match status" value="1"/>
</dbReference>
<accession>A0A2V1N6P2</accession>
<dbReference type="PANTHER" id="PTHR14969">
    <property type="entry name" value="SPHINGOSINE-1-PHOSPHATE PHOSPHOHYDROLASE"/>
    <property type="match status" value="1"/>
</dbReference>
<dbReference type="OrthoDB" id="9789113at2"/>
<comment type="caution">
    <text evidence="3">The sequence shown here is derived from an EMBL/GenBank/DDBJ whole genome shotgun (WGS) entry which is preliminary data.</text>
</comment>
<evidence type="ECO:0000313" key="3">
    <source>
        <dbReference type="EMBL" id="PWG01090.1"/>
    </source>
</evidence>
<dbReference type="AlphaFoldDB" id="A0A2V1N6P2"/>
<dbReference type="Proteomes" id="UP000245080">
    <property type="component" value="Unassembled WGS sequence"/>
</dbReference>
<feature type="domain" description="Phosphatidic acid phosphatase type 2/haloperoxidase" evidence="2">
    <location>
        <begin position="88"/>
        <end position="202"/>
    </location>
</feature>
<feature type="transmembrane region" description="Helical" evidence="1">
    <location>
        <begin position="188"/>
        <end position="209"/>
    </location>
</feature>
<dbReference type="Gene3D" id="1.20.144.10">
    <property type="entry name" value="Phosphatidic acid phosphatase type 2/haloperoxidase"/>
    <property type="match status" value="2"/>
</dbReference>
<keyword evidence="4" id="KW-1185">Reference proteome</keyword>
<feature type="transmembrane region" description="Helical" evidence="1">
    <location>
        <begin position="66"/>
        <end position="83"/>
    </location>
</feature>
<evidence type="ECO:0000259" key="2">
    <source>
        <dbReference type="SMART" id="SM00014"/>
    </source>
</evidence>
<dbReference type="RefSeq" id="WP_109249803.1">
    <property type="nucleotide sequence ID" value="NZ_QCXQ01000001.1"/>
</dbReference>
<feature type="transmembrane region" description="Helical" evidence="1">
    <location>
        <begin position="90"/>
        <end position="111"/>
    </location>
</feature>
<dbReference type="PANTHER" id="PTHR14969:SF13">
    <property type="entry name" value="AT30094P"/>
    <property type="match status" value="1"/>
</dbReference>
<evidence type="ECO:0000313" key="4">
    <source>
        <dbReference type="Proteomes" id="UP000245080"/>
    </source>
</evidence>
<dbReference type="Pfam" id="PF01569">
    <property type="entry name" value="PAP2"/>
    <property type="match status" value="1"/>
</dbReference>
<keyword evidence="1" id="KW-0812">Transmembrane</keyword>
<feature type="transmembrane region" description="Helical" evidence="1">
    <location>
        <begin position="131"/>
        <end position="151"/>
    </location>
</feature>
<keyword evidence="1" id="KW-1133">Transmembrane helix</keyword>
<feature type="transmembrane region" description="Helical" evidence="1">
    <location>
        <begin position="163"/>
        <end position="182"/>
    </location>
</feature>
<proteinExistence type="predicted"/>
<gene>
    <name evidence="3" type="ORF">DCM90_02640</name>
</gene>
<dbReference type="InterPro" id="IPR036938">
    <property type="entry name" value="PAP2/HPO_sf"/>
</dbReference>
<dbReference type="EMBL" id="QCXQ01000001">
    <property type="protein sequence ID" value="PWG01090.1"/>
    <property type="molecule type" value="Genomic_DNA"/>
</dbReference>
<keyword evidence="1" id="KW-0472">Membrane</keyword>
<dbReference type="InterPro" id="IPR000326">
    <property type="entry name" value="PAP2/HPO"/>
</dbReference>
<protein>
    <submittedName>
        <fullName evidence="3">Phospholipid phosphatase</fullName>
    </submittedName>
</protein>
<sequence>MPHPITRRRFWLTGLAAAVFLALLIGVSLQQPWVHQFDEMGIRLIRQPQNPMITKGMIDTSLSGNTVPTLVISILIAIILAVLHHPWSGAMIIFNVVVWAGSLNSLIKHLVRRPRPTVDRLLQESTYSFPSGHAITAMLLWGSLALVLGWLITTAWLRHTVQILCASWILLVGISRVFVGVHYPSDVLAGWCLGFVCLTLSQLIFGHLAELSYQK</sequence>
<name>A0A2V1N6P2_9LACO</name>
<reference evidence="3 4" key="1">
    <citation type="journal article" date="2018" name="Int. J. Syst. Evol. Microbiol.">
        <title>Lactobacillus bambusae sp. nov., isolated from a traditional fermented Ma-bamboo shoots of Taiwan.</title>
        <authorList>
            <person name="Wang L.-T."/>
        </authorList>
    </citation>
    <scope>NUCLEOTIDE SEQUENCE [LARGE SCALE GENOMIC DNA]</scope>
    <source>
        <strain evidence="3 4">BS-W1</strain>
    </source>
</reference>
<dbReference type="SMART" id="SM00014">
    <property type="entry name" value="acidPPc"/>
    <property type="match status" value="1"/>
</dbReference>
<dbReference type="SUPFAM" id="SSF48317">
    <property type="entry name" value="Acid phosphatase/Vanadium-dependent haloperoxidase"/>
    <property type="match status" value="1"/>
</dbReference>
<evidence type="ECO:0000256" key="1">
    <source>
        <dbReference type="SAM" id="Phobius"/>
    </source>
</evidence>